<feature type="transmembrane region" description="Helical" evidence="2">
    <location>
        <begin position="6"/>
        <end position="25"/>
    </location>
</feature>
<dbReference type="EC" id="7.1.1.-" evidence="2"/>
<organism evidence="3 4">
    <name type="scientific">Anaerovibrio slackiae</name>
    <dbReference type="NCBI Taxonomy" id="2652309"/>
    <lineage>
        <taxon>Bacteria</taxon>
        <taxon>Bacillati</taxon>
        <taxon>Bacillota</taxon>
        <taxon>Negativicutes</taxon>
        <taxon>Selenomonadales</taxon>
        <taxon>Selenomonadaceae</taxon>
        <taxon>Anaerovibrio</taxon>
    </lineage>
</organism>
<keyword evidence="2" id="KW-0874">Quinone</keyword>
<keyword evidence="2" id="KW-1003">Cell membrane</keyword>
<dbReference type="GO" id="GO:0008137">
    <property type="term" value="F:NADH dehydrogenase (ubiquinone) activity"/>
    <property type="evidence" value="ECO:0007669"/>
    <property type="project" value="UniProtKB-UniRule"/>
</dbReference>
<comment type="caution">
    <text evidence="3">The sequence shown here is derived from an EMBL/GenBank/DDBJ whole genome shotgun (WGS) entry which is preliminary data.</text>
</comment>
<feature type="transmembrane region" description="Helical" evidence="2">
    <location>
        <begin position="61"/>
        <end position="79"/>
    </location>
</feature>
<dbReference type="AlphaFoldDB" id="A0A6I2UK17"/>
<dbReference type="PANTHER" id="PTHR33269">
    <property type="entry name" value="NADH-UBIQUINONE OXIDOREDUCTASE CHAIN 6"/>
    <property type="match status" value="1"/>
</dbReference>
<keyword evidence="2" id="KW-0520">NAD</keyword>
<gene>
    <name evidence="3" type="ORF">FYJ84_13485</name>
</gene>
<dbReference type="InterPro" id="IPR001457">
    <property type="entry name" value="NADH_UbQ/plastoQ_OxRdtase_su6"/>
</dbReference>
<evidence type="ECO:0000256" key="1">
    <source>
        <dbReference type="ARBA" id="ARBA00005698"/>
    </source>
</evidence>
<sequence>MNELIGSAVFWVLSLLIIGTALGVVMSKNLVHSALLLTACFIGVGMLYITLEADFLGAVEFMTYSGGVAVLIVMGVMLTHKGEGIPSNPFNGRELLAAALAVIFAAVMGLVLNFVQLPASDGFSSADTVGDLADMMLNTYILPFEIAAVLLLAALLGAIILAKGDGEA</sequence>
<dbReference type="Gene3D" id="1.20.120.1200">
    <property type="entry name" value="NADH-ubiquinone/plastoquinone oxidoreductase chain 6, subunit NuoJ"/>
    <property type="match status" value="1"/>
</dbReference>
<evidence type="ECO:0000313" key="4">
    <source>
        <dbReference type="Proteomes" id="UP000433181"/>
    </source>
</evidence>
<comment type="similarity">
    <text evidence="1 2">Belongs to the complex I subunit 6 family.</text>
</comment>
<feature type="transmembrane region" description="Helical" evidence="2">
    <location>
        <begin position="140"/>
        <end position="162"/>
    </location>
</feature>
<dbReference type="EMBL" id="VUNR01000044">
    <property type="protein sequence ID" value="MSU09979.1"/>
    <property type="molecule type" value="Genomic_DNA"/>
</dbReference>
<dbReference type="RefSeq" id="WP_154408143.1">
    <property type="nucleotide sequence ID" value="NZ_VUNR01000044.1"/>
</dbReference>
<dbReference type="GeneID" id="96779941"/>
<dbReference type="Proteomes" id="UP000433181">
    <property type="component" value="Unassembled WGS sequence"/>
</dbReference>
<dbReference type="GO" id="GO:0048038">
    <property type="term" value="F:quinone binding"/>
    <property type="evidence" value="ECO:0007669"/>
    <property type="project" value="UniProtKB-UniRule"/>
</dbReference>
<dbReference type="GO" id="GO:0005886">
    <property type="term" value="C:plasma membrane"/>
    <property type="evidence" value="ECO:0007669"/>
    <property type="project" value="UniProtKB-SubCell"/>
</dbReference>
<proteinExistence type="inferred from homology"/>
<name>A0A6I2UK17_9FIRM</name>
<comment type="subcellular location">
    <subcellularLocation>
        <location evidence="2">Cell membrane</location>
        <topology evidence="2">Multi-pass membrane protein</topology>
    </subcellularLocation>
</comment>
<keyword evidence="2" id="KW-0812">Transmembrane</keyword>
<keyword evidence="4" id="KW-1185">Reference proteome</keyword>
<dbReference type="PANTHER" id="PTHR33269:SF17">
    <property type="entry name" value="NADH-UBIQUINONE OXIDOREDUCTASE CHAIN 6"/>
    <property type="match status" value="1"/>
</dbReference>
<evidence type="ECO:0000256" key="2">
    <source>
        <dbReference type="RuleBase" id="RU004429"/>
    </source>
</evidence>
<feature type="transmembrane region" description="Helical" evidence="2">
    <location>
        <begin position="95"/>
        <end position="115"/>
    </location>
</feature>
<accession>A0A6I2UK17</accession>
<comment type="function">
    <text evidence="2">NDH-1 shuttles electrons from NADH, via FMN and iron-sulfur (Fe-S) centers, to quinones in the respiratory chain. Couples the redox reaction to proton translocation (for every two electrons transferred, four hydrogen ions are translocated across the cytoplasmic membrane), and thus conserves the redox energy in a proton gradient.</text>
</comment>
<dbReference type="InterPro" id="IPR042106">
    <property type="entry name" value="Nuo/plastoQ_OxRdtase_6_NuoJ"/>
</dbReference>
<comment type="catalytic activity">
    <reaction evidence="2">
        <text>a quinone + NADH + 5 H(+)(in) = a quinol + NAD(+) + 4 H(+)(out)</text>
        <dbReference type="Rhea" id="RHEA:57888"/>
        <dbReference type="ChEBI" id="CHEBI:15378"/>
        <dbReference type="ChEBI" id="CHEBI:24646"/>
        <dbReference type="ChEBI" id="CHEBI:57540"/>
        <dbReference type="ChEBI" id="CHEBI:57945"/>
        <dbReference type="ChEBI" id="CHEBI:132124"/>
    </reaction>
</comment>
<feature type="transmembrane region" description="Helical" evidence="2">
    <location>
        <begin position="30"/>
        <end position="49"/>
    </location>
</feature>
<keyword evidence="2" id="KW-1133">Transmembrane helix</keyword>
<protein>
    <recommendedName>
        <fullName evidence="2">NADH-quinone oxidoreductase subunit J</fullName>
        <ecNumber evidence="2">7.1.1.-</ecNumber>
    </recommendedName>
</protein>
<dbReference type="Pfam" id="PF00499">
    <property type="entry name" value="Oxidored_q3"/>
    <property type="match status" value="1"/>
</dbReference>
<evidence type="ECO:0000313" key="3">
    <source>
        <dbReference type="EMBL" id="MSU09979.1"/>
    </source>
</evidence>
<keyword evidence="2" id="KW-0472">Membrane</keyword>
<reference evidence="3 4" key="1">
    <citation type="submission" date="2019-08" db="EMBL/GenBank/DDBJ databases">
        <title>In-depth cultivation of the pig gut microbiome towards novel bacterial diversity and tailored functional studies.</title>
        <authorList>
            <person name="Wylensek D."/>
            <person name="Hitch T.C.A."/>
            <person name="Clavel T."/>
        </authorList>
    </citation>
    <scope>NUCLEOTIDE SEQUENCE [LARGE SCALE GENOMIC DNA]</scope>
    <source>
        <strain evidence="3 4">WCA-693-APC-5D-A</strain>
    </source>
</reference>